<reference evidence="6 7" key="1">
    <citation type="submission" date="2018-03" db="EMBL/GenBank/DDBJ databases">
        <title>Massilia armeniaca sp. nov., isolated from desert soil.</title>
        <authorList>
            <person name="Huang H."/>
            <person name="Ren M."/>
        </authorList>
    </citation>
    <scope>NUCLEOTIDE SEQUENCE [LARGE SCALE GENOMIC DNA]</scope>
    <source>
        <strain evidence="6 7">ZMN-3</strain>
    </source>
</reference>
<dbReference type="Gene3D" id="2.40.50.140">
    <property type="entry name" value="Nucleic acid-binding proteins"/>
    <property type="match status" value="1"/>
</dbReference>
<dbReference type="Proteomes" id="UP000240505">
    <property type="component" value="Chromosome"/>
</dbReference>
<evidence type="ECO:0000256" key="1">
    <source>
        <dbReference type="ARBA" id="ARBA00022448"/>
    </source>
</evidence>
<dbReference type="PROSITE" id="PS50893">
    <property type="entry name" value="ABC_TRANSPORTER_2"/>
    <property type="match status" value="1"/>
</dbReference>
<dbReference type="GO" id="GO:0016887">
    <property type="term" value="F:ATP hydrolysis activity"/>
    <property type="evidence" value="ECO:0007669"/>
    <property type="project" value="InterPro"/>
</dbReference>
<dbReference type="KEGG" id="masz:C9I28_08985"/>
<dbReference type="OrthoDB" id="5298774at2"/>
<dbReference type="PROSITE" id="PS00211">
    <property type="entry name" value="ABC_TRANSPORTER_1"/>
    <property type="match status" value="1"/>
</dbReference>
<proteinExistence type="predicted"/>
<keyword evidence="3" id="KW-0547">Nucleotide-binding</keyword>
<dbReference type="InterPro" id="IPR003439">
    <property type="entry name" value="ABC_transporter-like_ATP-bd"/>
</dbReference>
<gene>
    <name evidence="6" type="ORF">C9I28_08985</name>
</gene>
<dbReference type="Gene3D" id="2.40.50.100">
    <property type="match status" value="1"/>
</dbReference>
<sequence>MAALSLRNLAKRYGETAVIHGVDLDIRDGEFVVFVGPSGCGKSTLLRMIAGLEEISGGELHIGGRLANHVPPARRDLAMVFQSYALYPHMTVYDNMAFALQLAGQGKEAIRAAVQQAADVLQIGHLLARRPKELSGGQRQRVAIGRAIVRQPGLFLFDEPLSNLDASLRVQMRMELARLHAQLKTTMIYVTHDQVEAMTLGERIVVFNGGRIEQVGTPRQLYNEPANLFVAGFLGTPKMNRIGATVTDAQDALTVRLADGTPLRTAVAPDAAQAGTVVTIGIRPEHVRVAAANEGNRLEGVVRHVEYLGDQLLVHAVTPGATEPISLRHGADAAVPRPGEAIALHLPATACNVFGADGQALKQGVTKVSI</sequence>
<dbReference type="NCBIfam" id="NF008653">
    <property type="entry name" value="PRK11650.1"/>
    <property type="match status" value="1"/>
</dbReference>
<dbReference type="InterPro" id="IPR015855">
    <property type="entry name" value="ABC_transpr_MalK-like"/>
</dbReference>
<dbReference type="PANTHER" id="PTHR43875">
    <property type="entry name" value="MALTODEXTRIN IMPORT ATP-BINDING PROTEIN MSMX"/>
    <property type="match status" value="1"/>
</dbReference>
<dbReference type="GO" id="GO:0005524">
    <property type="term" value="F:ATP binding"/>
    <property type="evidence" value="ECO:0007669"/>
    <property type="project" value="UniProtKB-KW"/>
</dbReference>
<protein>
    <submittedName>
        <fullName evidence="6">ABC transporter</fullName>
    </submittedName>
</protein>
<dbReference type="InterPro" id="IPR003593">
    <property type="entry name" value="AAA+_ATPase"/>
</dbReference>
<evidence type="ECO:0000256" key="2">
    <source>
        <dbReference type="ARBA" id="ARBA00022475"/>
    </source>
</evidence>
<dbReference type="SUPFAM" id="SSF52540">
    <property type="entry name" value="P-loop containing nucleoside triphosphate hydrolases"/>
    <property type="match status" value="1"/>
</dbReference>
<dbReference type="InterPro" id="IPR017871">
    <property type="entry name" value="ABC_transporter-like_CS"/>
</dbReference>
<dbReference type="InterPro" id="IPR047641">
    <property type="entry name" value="ABC_transpr_MalK/UgpC-like"/>
</dbReference>
<dbReference type="GO" id="GO:0055052">
    <property type="term" value="C:ATP-binding cassette (ABC) transporter complex, substrate-binding subunit-containing"/>
    <property type="evidence" value="ECO:0007669"/>
    <property type="project" value="TreeGrafter"/>
</dbReference>
<dbReference type="FunFam" id="3.40.50.300:FF:000042">
    <property type="entry name" value="Maltose/maltodextrin ABC transporter, ATP-binding protein"/>
    <property type="match status" value="1"/>
</dbReference>
<dbReference type="Pfam" id="PF00005">
    <property type="entry name" value="ABC_tran"/>
    <property type="match status" value="1"/>
</dbReference>
<keyword evidence="2" id="KW-1003">Cell membrane</keyword>
<dbReference type="InterPro" id="IPR027417">
    <property type="entry name" value="P-loop_NTPase"/>
</dbReference>
<feature type="domain" description="ABC transporter" evidence="5">
    <location>
        <begin position="4"/>
        <end position="234"/>
    </location>
</feature>
<keyword evidence="2" id="KW-0472">Membrane</keyword>
<keyword evidence="1" id="KW-0813">Transport</keyword>
<evidence type="ECO:0000256" key="3">
    <source>
        <dbReference type="ARBA" id="ARBA00022741"/>
    </source>
</evidence>
<name>A0A2R4C8F9_9BURK</name>
<dbReference type="CDD" id="cd03301">
    <property type="entry name" value="ABC_MalK_N"/>
    <property type="match status" value="1"/>
</dbReference>
<dbReference type="InterPro" id="IPR013611">
    <property type="entry name" value="Transp-assoc_OB_typ2"/>
</dbReference>
<dbReference type="InterPro" id="IPR012340">
    <property type="entry name" value="NA-bd_OB-fold"/>
</dbReference>
<dbReference type="Gene3D" id="3.40.50.300">
    <property type="entry name" value="P-loop containing nucleotide triphosphate hydrolases"/>
    <property type="match status" value="1"/>
</dbReference>
<dbReference type="Pfam" id="PF08402">
    <property type="entry name" value="TOBE_2"/>
    <property type="match status" value="1"/>
</dbReference>
<evidence type="ECO:0000256" key="4">
    <source>
        <dbReference type="ARBA" id="ARBA00022840"/>
    </source>
</evidence>
<keyword evidence="4" id="KW-0067">ATP-binding</keyword>
<dbReference type="PANTHER" id="PTHR43875:SF3">
    <property type="entry name" value="MALTOSE_MALTODEXTRIN IMPORT ATP-BINDING PROTEIN MALK"/>
    <property type="match status" value="1"/>
</dbReference>
<dbReference type="AlphaFoldDB" id="A0A2R4C8F9"/>
<dbReference type="RefSeq" id="WP_107141200.1">
    <property type="nucleotide sequence ID" value="NZ_CP028324.1"/>
</dbReference>
<keyword evidence="7" id="KW-1185">Reference proteome</keyword>
<accession>A0A2R4C8F9</accession>
<dbReference type="SMART" id="SM00382">
    <property type="entry name" value="AAA"/>
    <property type="match status" value="1"/>
</dbReference>
<organism evidence="6 7">
    <name type="scientific">Pseudoduganella armeniaca</name>
    <dbReference type="NCBI Taxonomy" id="2072590"/>
    <lineage>
        <taxon>Bacteria</taxon>
        <taxon>Pseudomonadati</taxon>
        <taxon>Pseudomonadota</taxon>
        <taxon>Betaproteobacteria</taxon>
        <taxon>Burkholderiales</taxon>
        <taxon>Oxalobacteraceae</taxon>
        <taxon>Telluria group</taxon>
        <taxon>Pseudoduganella</taxon>
    </lineage>
</organism>
<evidence type="ECO:0000313" key="6">
    <source>
        <dbReference type="EMBL" id="AVR95848.1"/>
    </source>
</evidence>
<dbReference type="EMBL" id="CP028324">
    <property type="protein sequence ID" value="AVR95848.1"/>
    <property type="molecule type" value="Genomic_DNA"/>
</dbReference>
<dbReference type="GO" id="GO:1990060">
    <property type="term" value="C:maltose transport complex"/>
    <property type="evidence" value="ECO:0007669"/>
    <property type="project" value="TreeGrafter"/>
</dbReference>
<dbReference type="GO" id="GO:0015423">
    <property type="term" value="F:ABC-type maltose transporter activity"/>
    <property type="evidence" value="ECO:0007669"/>
    <property type="project" value="TreeGrafter"/>
</dbReference>
<evidence type="ECO:0000313" key="7">
    <source>
        <dbReference type="Proteomes" id="UP000240505"/>
    </source>
</evidence>
<dbReference type="SUPFAM" id="SSF50331">
    <property type="entry name" value="MOP-like"/>
    <property type="match status" value="1"/>
</dbReference>
<evidence type="ECO:0000259" key="5">
    <source>
        <dbReference type="PROSITE" id="PS50893"/>
    </source>
</evidence>
<dbReference type="InterPro" id="IPR008995">
    <property type="entry name" value="Mo/tungstate-bd_C_term_dom"/>
</dbReference>